<evidence type="ECO:0000256" key="5">
    <source>
        <dbReference type="ARBA" id="ARBA00023136"/>
    </source>
</evidence>
<dbReference type="RefSeq" id="WP_124928036.1">
    <property type="nucleotide sequence ID" value="NZ_RQXV01000018.1"/>
</dbReference>
<keyword evidence="3" id="KW-0328">Glycosyltransferase</keyword>
<dbReference type="PANTHER" id="PTHR43646:SF2">
    <property type="entry name" value="GLYCOSYLTRANSFERASE 2-LIKE DOMAIN-CONTAINING PROTEIN"/>
    <property type="match status" value="1"/>
</dbReference>
<name>A0A3P1SHH0_9GAMM</name>
<protein>
    <submittedName>
        <fullName evidence="7">Glycosyltransferase</fullName>
    </submittedName>
</protein>
<comment type="caution">
    <text evidence="7">The sequence shown here is derived from an EMBL/GenBank/DDBJ whole genome shotgun (WGS) entry which is preliminary data.</text>
</comment>
<dbReference type="EMBL" id="RQXV01000018">
    <property type="protein sequence ID" value="RRC96733.1"/>
    <property type="molecule type" value="Genomic_DNA"/>
</dbReference>
<dbReference type="InterPro" id="IPR001173">
    <property type="entry name" value="Glyco_trans_2-like"/>
</dbReference>
<dbReference type="Pfam" id="PF00535">
    <property type="entry name" value="Glycos_transf_2"/>
    <property type="match status" value="1"/>
</dbReference>
<evidence type="ECO:0000259" key="6">
    <source>
        <dbReference type="Pfam" id="PF00535"/>
    </source>
</evidence>
<dbReference type="PANTHER" id="PTHR43646">
    <property type="entry name" value="GLYCOSYLTRANSFERASE"/>
    <property type="match status" value="1"/>
</dbReference>
<feature type="domain" description="Glycosyltransferase 2-like" evidence="6">
    <location>
        <begin position="5"/>
        <end position="129"/>
    </location>
</feature>
<gene>
    <name evidence="7" type="ORF">EHS89_20470</name>
</gene>
<dbReference type="GO" id="GO:0016757">
    <property type="term" value="F:glycosyltransferase activity"/>
    <property type="evidence" value="ECO:0007669"/>
    <property type="project" value="UniProtKB-KW"/>
</dbReference>
<keyword evidence="8" id="KW-1185">Reference proteome</keyword>
<keyword evidence="2" id="KW-1003">Cell membrane</keyword>
<evidence type="ECO:0000313" key="8">
    <source>
        <dbReference type="Proteomes" id="UP000267535"/>
    </source>
</evidence>
<evidence type="ECO:0000256" key="1">
    <source>
        <dbReference type="ARBA" id="ARBA00004236"/>
    </source>
</evidence>
<evidence type="ECO:0000256" key="2">
    <source>
        <dbReference type="ARBA" id="ARBA00022475"/>
    </source>
</evidence>
<comment type="subcellular location">
    <subcellularLocation>
        <location evidence="1">Cell membrane</location>
    </subcellularLocation>
</comment>
<dbReference type="InterPro" id="IPR029044">
    <property type="entry name" value="Nucleotide-diphossugar_trans"/>
</dbReference>
<dbReference type="Proteomes" id="UP000267535">
    <property type="component" value="Unassembled WGS sequence"/>
</dbReference>
<dbReference type="SUPFAM" id="SSF53448">
    <property type="entry name" value="Nucleotide-diphospho-sugar transferases"/>
    <property type="match status" value="1"/>
</dbReference>
<evidence type="ECO:0000256" key="3">
    <source>
        <dbReference type="ARBA" id="ARBA00022676"/>
    </source>
</evidence>
<reference evidence="7 8" key="1">
    <citation type="submission" date="2018-11" db="EMBL/GenBank/DDBJ databases">
        <title>The draft genome sequence of Amphritea balenae JAMM 1525T.</title>
        <authorList>
            <person name="Fang Z."/>
            <person name="Zhang Y."/>
            <person name="Han X."/>
        </authorList>
    </citation>
    <scope>NUCLEOTIDE SEQUENCE [LARGE SCALE GENOMIC DNA]</scope>
    <source>
        <strain evidence="7 8">JAMM 1525</strain>
    </source>
</reference>
<dbReference type="Gene3D" id="3.90.550.10">
    <property type="entry name" value="Spore Coat Polysaccharide Biosynthesis Protein SpsA, Chain A"/>
    <property type="match status" value="1"/>
</dbReference>
<dbReference type="OrthoDB" id="5291101at2"/>
<organism evidence="7 8">
    <name type="scientific">Amphritea balenae</name>
    <dbReference type="NCBI Taxonomy" id="452629"/>
    <lineage>
        <taxon>Bacteria</taxon>
        <taxon>Pseudomonadati</taxon>
        <taxon>Pseudomonadota</taxon>
        <taxon>Gammaproteobacteria</taxon>
        <taxon>Oceanospirillales</taxon>
        <taxon>Oceanospirillaceae</taxon>
        <taxon>Amphritea</taxon>
    </lineage>
</organism>
<accession>A0A3P1SHH0</accession>
<dbReference type="AlphaFoldDB" id="A0A3P1SHH0"/>
<keyword evidence="5" id="KW-0472">Membrane</keyword>
<dbReference type="GO" id="GO:0005886">
    <property type="term" value="C:plasma membrane"/>
    <property type="evidence" value="ECO:0007669"/>
    <property type="project" value="UniProtKB-SubCell"/>
</dbReference>
<proteinExistence type="predicted"/>
<sequence>MLNISVVIPVGPAESDLGPMLNRLTYLRQAKEIVFVFCPGSEGLKSQLDPYLCDRVRYLVSEQGRAVQLNLGADSCSGEFIWFLHLDSQVANNHWQMLNQSLQRWPERLHYFNLKFEADGRGPMWLNSLGANLRSKYLGLPFGDQGFCISRNKFDLLGGYPIDAAYGEDHLFVWRAHQKRVRLANTGSTLTTSARKYSAVGWGRLTFKYQLYWIKQALPQFWLLLKGKFSI</sequence>
<evidence type="ECO:0000256" key="4">
    <source>
        <dbReference type="ARBA" id="ARBA00022679"/>
    </source>
</evidence>
<keyword evidence="4 7" id="KW-0808">Transferase</keyword>
<evidence type="ECO:0000313" key="7">
    <source>
        <dbReference type="EMBL" id="RRC96733.1"/>
    </source>
</evidence>